<evidence type="ECO:0000313" key="2">
    <source>
        <dbReference type="EMBL" id="KPQ42506.1"/>
    </source>
</evidence>
<accession>A0A0N8KQL9</accession>
<proteinExistence type="predicted"/>
<reference evidence="2 3" key="1">
    <citation type="submission" date="2015-09" db="EMBL/GenBank/DDBJ databases">
        <title>A metagenomics-based metabolic model of nitrate-dependent anaerobic oxidation of methane by Methanoperedens-like archaea.</title>
        <authorList>
            <person name="Arshad A."/>
            <person name="Speth D.R."/>
            <person name="De Graaf R.M."/>
            <person name="Op Den Camp H.J."/>
            <person name="Jetten M.S."/>
            <person name="Welte C.U."/>
        </authorList>
    </citation>
    <scope>NUCLEOTIDE SEQUENCE [LARGE SCALE GENOMIC DNA]</scope>
</reference>
<comment type="caution">
    <text evidence="2">The sequence shown here is derived from an EMBL/GenBank/DDBJ whole genome shotgun (WGS) entry which is preliminary data.</text>
</comment>
<evidence type="ECO:0000256" key="1">
    <source>
        <dbReference type="SAM" id="Phobius"/>
    </source>
</evidence>
<name>A0A0N8KQL9_9EURY</name>
<keyword evidence="1" id="KW-0472">Membrane</keyword>
<dbReference type="AlphaFoldDB" id="A0A0N8KQL9"/>
<organism evidence="2 3">
    <name type="scientific">Candidatus Methanoperedens nitratireducens</name>
    <dbReference type="NCBI Taxonomy" id="1392998"/>
    <lineage>
        <taxon>Archaea</taxon>
        <taxon>Methanobacteriati</taxon>
        <taxon>Methanobacteriota</taxon>
        <taxon>Stenosarchaea group</taxon>
        <taxon>Methanomicrobia</taxon>
        <taxon>Methanosarcinales</taxon>
        <taxon>ANME-2 cluster</taxon>
        <taxon>Candidatus Methanoperedentaceae</taxon>
        <taxon>Candidatus Methanoperedens</taxon>
    </lineage>
</organism>
<keyword evidence="1" id="KW-1133">Transmembrane helix</keyword>
<gene>
    <name evidence="2" type="ORF">MPEBLZ_02964</name>
</gene>
<dbReference type="EMBL" id="LKCM01000230">
    <property type="protein sequence ID" value="KPQ42506.1"/>
    <property type="molecule type" value="Genomic_DNA"/>
</dbReference>
<keyword evidence="1" id="KW-0812">Transmembrane</keyword>
<evidence type="ECO:0000313" key="3">
    <source>
        <dbReference type="Proteomes" id="UP000050360"/>
    </source>
</evidence>
<evidence type="ECO:0008006" key="4">
    <source>
        <dbReference type="Google" id="ProtNLM"/>
    </source>
</evidence>
<feature type="transmembrane region" description="Helical" evidence="1">
    <location>
        <begin position="183"/>
        <end position="201"/>
    </location>
</feature>
<sequence length="202" mass="22396">MIKMKDQLQFIHVSFVLLLFILFAATPVASALMVKMSVEDLTKEADVIVIGDIKDVESRWSQGRTPINTYVMLSVENYIKGGEGQETLTIITQGGSKWGFTVWVEDAPDFTKNEKVLVFLKKAGREFSVAGWAQGKYIVENEEVLDRSGEKVSLKDFLRRVEDAMPPQDAATPAAQASLEAPGFGMVIGIAGILAVWWRLIK</sequence>
<dbReference type="Proteomes" id="UP000050360">
    <property type="component" value="Unassembled WGS sequence"/>
</dbReference>
<protein>
    <recommendedName>
        <fullName evidence="4">S-layer family duplication domain-containing protein</fullName>
    </recommendedName>
</protein>